<protein>
    <submittedName>
        <fullName evidence="2">Uncharacterized protein</fullName>
    </submittedName>
</protein>
<gene>
    <name evidence="2" type="ORF">BVRB_025460</name>
</gene>
<dbReference type="EMBL" id="KQ096675">
    <property type="protein sequence ID" value="KMS94034.1"/>
    <property type="molecule type" value="Genomic_DNA"/>
</dbReference>
<feature type="transmembrane region" description="Helical" evidence="1">
    <location>
        <begin position="52"/>
        <end position="74"/>
    </location>
</feature>
<keyword evidence="1" id="KW-0472">Membrane</keyword>
<evidence type="ECO:0000256" key="1">
    <source>
        <dbReference type="SAM" id="Phobius"/>
    </source>
</evidence>
<feature type="transmembrane region" description="Helical" evidence="1">
    <location>
        <begin position="23"/>
        <end position="45"/>
    </location>
</feature>
<dbReference type="AlphaFoldDB" id="A0A0J8AZ53"/>
<accession>A0A0J8AZ53</accession>
<dbReference type="Proteomes" id="UP000035740">
    <property type="component" value="Unassembled WGS sequence"/>
</dbReference>
<name>A0A0J8AZ53_BETVV</name>
<organism evidence="2 3">
    <name type="scientific">Beta vulgaris subsp. vulgaris</name>
    <name type="common">Beet</name>
    <dbReference type="NCBI Taxonomy" id="3555"/>
    <lineage>
        <taxon>Eukaryota</taxon>
        <taxon>Viridiplantae</taxon>
        <taxon>Streptophyta</taxon>
        <taxon>Embryophyta</taxon>
        <taxon>Tracheophyta</taxon>
        <taxon>Spermatophyta</taxon>
        <taxon>Magnoliopsida</taxon>
        <taxon>eudicotyledons</taxon>
        <taxon>Gunneridae</taxon>
        <taxon>Pentapetalae</taxon>
        <taxon>Caryophyllales</taxon>
        <taxon>Chenopodiaceae</taxon>
        <taxon>Betoideae</taxon>
        <taxon>Beta</taxon>
    </lineage>
</organism>
<evidence type="ECO:0000313" key="3">
    <source>
        <dbReference type="Proteomes" id="UP000035740"/>
    </source>
</evidence>
<feature type="non-terminal residue" evidence="2">
    <location>
        <position position="77"/>
    </location>
</feature>
<sequence>MLAILLHADQTPGSPTTSSSHDFVGLNTFLFVLIIGVCLFLARVIREYRFQYIPASAASMLFGVVIGFIILFIGRGS</sequence>
<keyword evidence="3" id="KW-1185">Reference proteome</keyword>
<evidence type="ECO:0000313" key="2">
    <source>
        <dbReference type="EMBL" id="KMS94034.1"/>
    </source>
</evidence>
<reference evidence="2 3" key="1">
    <citation type="journal article" date="2014" name="Nature">
        <title>The genome of the recently domesticated crop plant sugar beet (Beta vulgaris).</title>
        <authorList>
            <person name="Dohm J.C."/>
            <person name="Minoche A.E."/>
            <person name="Holtgrawe D."/>
            <person name="Capella-Gutierrez S."/>
            <person name="Zakrzewski F."/>
            <person name="Tafer H."/>
            <person name="Rupp O."/>
            <person name="Sorensen T.R."/>
            <person name="Stracke R."/>
            <person name="Reinhardt R."/>
            <person name="Goesmann A."/>
            <person name="Kraft T."/>
            <person name="Schulz B."/>
            <person name="Stadler P.F."/>
            <person name="Schmidt T."/>
            <person name="Gabaldon T."/>
            <person name="Lehrach H."/>
            <person name="Weisshaar B."/>
            <person name="Himmelbauer H."/>
        </authorList>
    </citation>
    <scope>NUCLEOTIDE SEQUENCE [LARGE SCALE GENOMIC DNA]</scope>
    <source>
        <tissue evidence="2">Taproot</tissue>
    </source>
</reference>
<proteinExistence type="predicted"/>
<keyword evidence="1" id="KW-0812">Transmembrane</keyword>
<keyword evidence="1" id="KW-1133">Transmembrane helix</keyword>